<dbReference type="OrthoDB" id="277740at2759"/>
<organism evidence="2 3">
    <name type="scientific">Trypanosoma theileri</name>
    <dbReference type="NCBI Taxonomy" id="67003"/>
    <lineage>
        <taxon>Eukaryota</taxon>
        <taxon>Discoba</taxon>
        <taxon>Euglenozoa</taxon>
        <taxon>Kinetoplastea</taxon>
        <taxon>Metakinetoplastina</taxon>
        <taxon>Trypanosomatida</taxon>
        <taxon>Trypanosomatidae</taxon>
        <taxon>Trypanosoma</taxon>
    </lineage>
</organism>
<dbReference type="Proteomes" id="UP000192257">
    <property type="component" value="Unassembled WGS sequence"/>
</dbReference>
<sequence length="419" mass="46123">MRSSITTTTTTPVLLLFLLLLLLFVSHTPQRVEGRRRIIVDVEGTVEDYAALTTIAQSPVLRNQLELVTVAGLTWGHATTVARNVRRFLALAHLDDVVVSIGARTAAVDAYDDVRVRGGCSRSGGFPATPHDARQRGMKYSRADVTNSFGAAYSLPLHSYNIQVNASEALYHVVSSMALSDTLTYLAFAGTSNVAAALNYITQHDPRKLQQFRQVTMVHIFEKGYSLAVDNVSTEQLLGDPLLQCTIYLPSFYDPAVTFSFSTWNQLTTLAKWSGTSVAVQWLYNAWASKKEFMESRDYNVTGDDPIMTFFRERGPASSLVTLCALEATLQTNCFKYRTSLSKISIQSKAPSETTTEGTESHFISGNNVTWPIYLLATPGNSDGATRFIFSQSADVPKPAGSTPLVKVFWSTWLGLLQD</sequence>
<dbReference type="GeneID" id="39986715"/>
<evidence type="ECO:0000313" key="3">
    <source>
        <dbReference type="Proteomes" id="UP000192257"/>
    </source>
</evidence>
<dbReference type="VEuPathDB" id="TriTrypDB:TM35_000202500"/>
<feature type="chain" id="PRO_5012642644" description="Inosine/uridine-preferring nucleoside hydrolase domain-containing protein" evidence="1">
    <location>
        <begin position="35"/>
        <end position="419"/>
    </location>
</feature>
<evidence type="ECO:0000256" key="1">
    <source>
        <dbReference type="SAM" id="SignalP"/>
    </source>
</evidence>
<dbReference type="SUPFAM" id="SSF53590">
    <property type="entry name" value="Nucleoside hydrolase"/>
    <property type="match status" value="1"/>
</dbReference>
<dbReference type="EMBL" id="NBCO01000020">
    <property type="protein sequence ID" value="ORC87841.1"/>
    <property type="molecule type" value="Genomic_DNA"/>
</dbReference>
<keyword evidence="1" id="KW-0732">Signal</keyword>
<evidence type="ECO:0008006" key="4">
    <source>
        <dbReference type="Google" id="ProtNLM"/>
    </source>
</evidence>
<feature type="signal peptide" evidence="1">
    <location>
        <begin position="1"/>
        <end position="34"/>
    </location>
</feature>
<keyword evidence="3" id="KW-1185">Reference proteome</keyword>
<comment type="caution">
    <text evidence="2">The sequence shown here is derived from an EMBL/GenBank/DDBJ whole genome shotgun (WGS) entry which is preliminary data.</text>
</comment>
<accession>A0A1X0NTB2</accession>
<dbReference type="InterPro" id="IPR036452">
    <property type="entry name" value="Ribo_hydro-like"/>
</dbReference>
<proteinExistence type="predicted"/>
<gene>
    <name evidence="2" type="ORF">TM35_000202500</name>
</gene>
<dbReference type="RefSeq" id="XP_028881907.1">
    <property type="nucleotide sequence ID" value="XM_029026935.1"/>
</dbReference>
<evidence type="ECO:0000313" key="2">
    <source>
        <dbReference type="EMBL" id="ORC87841.1"/>
    </source>
</evidence>
<dbReference type="AlphaFoldDB" id="A0A1X0NTB2"/>
<dbReference type="GO" id="GO:0016799">
    <property type="term" value="F:hydrolase activity, hydrolyzing N-glycosyl compounds"/>
    <property type="evidence" value="ECO:0007669"/>
    <property type="project" value="InterPro"/>
</dbReference>
<dbReference type="Gene3D" id="3.90.245.10">
    <property type="entry name" value="Ribonucleoside hydrolase-like"/>
    <property type="match status" value="1"/>
</dbReference>
<reference evidence="2 3" key="1">
    <citation type="submission" date="2017-03" db="EMBL/GenBank/DDBJ databases">
        <title>An alternative strategy for trypanosome survival in the mammalian bloodstream revealed through genome and transcriptome analysis of the ubiquitous bovine parasite Trypanosoma (Megatrypanum) theileri.</title>
        <authorList>
            <person name="Kelly S."/>
            <person name="Ivens A."/>
            <person name="Mott A."/>
            <person name="O'Neill E."/>
            <person name="Emms D."/>
            <person name="Macleod O."/>
            <person name="Voorheis P."/>
            <person name="Matthews J."/>
            <person name="Matthews K."/>
            <person name="Carrington M."/>
        </authorList>
    </citation>
    <scope>NUCLEOTIDE SEQUENCE [LARGE SCALE GENOMIC DNA]</scope>
    <source>
        <strain evidence="2">Edinburgh</strain>
    </source>
</reference>
<name>A0A1X0NTB2_9TRYP</name>
<protein>
    <recommendedName>
        <fullName evidence="4">Inosine/uridine-preferring nucleoside hydrolase domain-containing protein</fullName>
    </recommendedName>
</protein>